<evidence type="ECO:0000313" key="7">
    <source>
        <dbReference type="Proteomes" id="UP000179807"/>
    </source>
</evidence>
<evidence type="ECO:0000256" key="1">
    <source>
        <dbReference type="ARBA" id="ARBA00007265"/>
    </source>
</evidence>
<dbReference type="Pfam" id="PF01743">
    <property type="entry name" value="PolyA_pol"/>
    <property type="match status" value="1"/>
</dbReference>
<sequence>MNIEDLENEIHLSKNERKLFEMMRMASKTYQQKVKIYAVGGWVRDHLLGIPSTDLDIMVNGISNEELAYTLEKMDPTFIVNVFHASICSRRLDNFQLIKIILKDGTEIDLANNYSIECENVIAGDALRRDLTINAIFYNIIDKRVEDYVGGLYDLKNRIARSPRSPDIVFHNDQIQVVRALRFASHLNLNFADGMLEGLSSASVTVSGTLTPNISQKEVQKAFNNNNPQRFINLLISTSMFKIVFGDFKWDFLDIKNRVNQVCQRVKNNQRYRILLATIINSLSQSNKSISGKKKKAIGFNTNANKISSAANELSTFLRGFTKLDVAIWIKRYKNEWNDSIYILENENDYQLASTKLIQFIKEEDLENLACKKPLLNGNECLNLVGKNHGSWMKNFQKIMFQWSIENPNGDKNDFIEFFNNNKMNEII</sequence>
<dbReference type="RefSeq" id="XP_068365624.1">
    <property type="nucleotide sequence ID" value="XM_068499709.1"/>
</dbReference>
<dbReference type="EMBL" id="MLAK01000562">
    <property type="protein sequence ID" value="OHT12488.1"/>
    <property type="molecule type" value="Genomic_DNA"/>
</dbReference>
<evidence type="ECO:0000256" key="2">
    <source>
        <dbReference type="ARBA" id="ARBA00022679"/>
    </source>
</evidence>
<reference evidence="6" key="1">
    <citation type="submission" date="2016-10" db="EMBL/GenBank/DDBJ databases">
        <authorList>
            <person name="Benchimol M."/>
            <person name="Almeida L.G."/>
            <person name="Vasconcelos A.T."/>
            <person name="Perreira-Neves A."/>
            <person name="Rosa I.A."/>
            <person name="Tasca T."/>
            <person name="Bogo M.R."/>
            <person name="de Souza W."/>
        </authorList>
    </citation>
    <scope>NUCLEOTIDE SEQUENCE [LARGE SCALE GENOMIC DNA]</scope>
    <source>
        <strain evidence="6">K</strain>
    </source>
</reference>
<evidence type="ECO:0000256" key="3">
    <source>
        <dbReference type="ARBA" id="ARBA00022884"/>
    </source>
</evidence>
<dbReference type="Gene3D" id="1.10.3090.10">
    <property type="entry name" value="cca-adding enzyme, domain 2"/>
    <property type="match status" value="1"/>
</dbReference>
<organism evidence="6 7">
    <name type="scientific">Tritrichomonas foetus</name>
    <dbReference type="NCBI Taxonomy" id="1144522"/>
    <lineage>
        <taxon>Eukaryota</taxon>
        <taxon>Metamonada</taxon>
        <taxon>Parabasalia</taxon>
        <taxon>Tritrichomonadida</taxon>
        <taxon>Tritrichomonadidae</taxon>
        <taxon>Tritrichomonas</taxon>
    </lineage>
</organism>
<name>A0A1J4KNK1_9EUKA</name>
<dbReference type="Gene3D" id="3.30.460.10">
    <property type="entry name" value="Beta Polymerase, domain 2"/>
    <property type="match status" value="1"/>
</dbReference>
<feature type="domain" description="Poly A polymerase head" evidence="5">
    <location>
        <begin position="36"/>
        <end position="159"/>
    </location>
</feature>
<dbReference type="GeneID" id="94834413"/>
<dbReference type="InterPro" id="IPR002646">
    <property type="entry name" value="PolA_pol_head_dom"/>
</dbReference>
<dbReference type="VEuPathDB" id="TrichDB:TRFO_17646"/>
<proteinExistence type="inferred from homology"/>
<dbReference type="SUPFAM" id="SSF81891">
    <property type="entry name" value="Poly A polymerase C-terminal region-like"/>
    <property type="match status" value="1"/>
</dbReference>
<dbReference type="SUPFAM" id="SSF81301">
    <property type="entry name" value="Nucleotidyltransferase"/>
    <property type="match status" value="1"/>
</dbReference>
<evidence type="ECO:0000256" key="4">
    <source>
        <dbReference type="RuleBase" id="RU003953"/>
    </source>
</evidence>
<accession>A0A1J4KNK1</accession>
<comment type="similarity">
    <text evidence="1 4">Belongs to the tRNA nucleotidyltransferase/poly(A) polymerase family.</text>
</comment>
<gene>
    <name evidence="6" type="ORF">TRFO_17646</name>
</gene>
<keyword evidence="7" id="KW-1185">Reference proteome</keyword>
<dbReference type="GO" id="GO:0001680">
    <property type="term" value="P:tRNA 3'-terminal CCA addition"/>
    <property type="evidence" value="ECO:0007669"/>
    <property type="project" value="UniProtKB-ARBA"/>
</dbReference>
<dbReference type="AlphaFoldDB" id="A0A1J4KNK1"/>
<dbReference type="GO" id="GO:0016779">
    <property type="term" value="F:nucleotidyltransferase activity"/>
    <property type="evidence" value="ECO:0007669"/>
    <property type="project" value="InterPro"/>
</dbReference>
<evidence type="ECO:0000259" key="5">
    <source>
        <dbReference type="Pfam" id="PF01743"/>
    </source>
</evidence>
<keyword evidence="3 4" id="KW-0694">RNA-binding</keyword>
<dbReference type="CDD" id="cd05398">
    <property type="entry name" value="NT_ClassII-CCAase"/>
    <property type="match status" value="1"/>
</dbReference>
<dbReference type="GO" id="GO:0003723">
    <property type="term" value="F:RNA binding"/>
    <property type="evidence" value="ECO:0007669"/>
    <property type="project" value="UniProtKB-KW"/>
</dbReference>
<dbReference type="InterPro" id="IPR043519">
    <property type="entry name" value="NT_sf"/>
</dbReference>
<keyword evidence="2 4" id="KW-0808">Transferase</keyword>
<dbReference type="PANTHER" id="PTHR13734:SF5">
    <property type="entry name" value="CCA TRNA NUCLEOTIDYLTRANSFERASE, MITOCHONDRIAL"/>
    <property type="match status" value="1"/>
</dbReference>
<dbReference type="OrthoDB" id="445712at2759"/>
<dbReference type="Proteomes" id="UP000179807">
    <property type="component" value="Unassembled WGS sequence"/>
</dbReference>
<comment type="caution">
    <text evidence="6">The sequence shown here is derived from an EMBL/GenBank/DDBJ whole genome shotgun (WGS) entry which is preliminary data.</text>
</comment>
<evidence type="ECO:0000313" key="6">
    <source>
        <dbReference type="EMBL" id="OHT12488.1"/>
    </source>
</evidence>
<protein>
    <recommendedName>
        <fullName evidence="5">Poly A polymerase head domain-containing protein</fullName>
    </recommendedName>
</protein>
<dbReference type="PANTHER" id="PTHR13734">
    <property type="entry name" value="TRNA-NUCLEOTIDYLTRANSFERASE"/>
    <property type="match status" value="1"/>
</dbReference>